<dbReference type="Pfam" id="PF00725">
    <property type="entry name" value="3HCDH"/>
    <property type="match status" value="1"/>
</dbReference>
<dbReference type="Gene3D" id="1.10.1040.10">
    <property type="entry name" value="N-(1-d-carboxylethyl)-l-norvaline Dehydrogenase, domain 2"/>
    <property type="match status" value="1"/>
</dbReference>
<evidence type="ECO:0000256" key="2">
    <source>
        <dbReference type="ARBA" id="ARBA00009463"/>
    </source>
</evidence>
<gene>
    <name evidence="7" type="ORF">GKQ77_15475</name>
</gene>
<feature type="region of interest" description="Disordered" evidence="4">
    <location>
        <begin position="81"/>
        <end position="100"/>
    </location>
</feature>
<proteinExistence type="inferred from homology"/>
<name>A0ABS6YNF5_9ACTN</name>
<organism evidence="7 8">
    <name type="scientific">Streptomyces anatolicus</name>
    <dbReference type="NCBI Taxonomy" id="2675858"/>
    <lineage>
        <taxon>Bacteria</taxon>
        <taxon>Bacillati</taxon>
        <taxon>Actinomycetota</taxon>
        <taxon>Actinomycetes</taxon>
        <taxon>Kitasatosporales</taxon>
        <taxon>Streptomycetaceae</taxon>
        <taxon>Streptomyces</taxon>
    </lineage>
</organism>
<comment type="pathway">
    <text evidence="1">Lipid metabolism; butanoate metabolism.</text>
</comment>
<dbReference type="Proteomes" id="UP001197114">
    <property type="component" value="Unassembled WGS sequence"/>
</dbReference>
<evidence type="ECO:0000259" key="6">
    <source>
        <dbReference type="Pfam" id="PF02737"/>
    </source>
</evidence>
<dbReference type="InterPro" id="IPR013328">
    <property type="entry name" value="6PGD_dom2"/>
</dbReference>
<dbReference type="InterPro" id="IPR036291">
    <property type="entry name" value="NAD(P)-bd_dom_sf"/>
</dbReference>
<evidence type="ECO:0000313" key="8">
    <source>
        <dbReference type="Proteomes" id="UP001197114"/>
    </source>
</evidence>
<dbReference type="Pfam" id="PF02737">
    <property type="entry name" value="3HCDH_N"/>
    <property type="match status" value="1"/>
</dbReference>
<feature type="compositionally biased region" description="Basic and acidic residues" evidence="4">
    <location>
        <begin position="457"/>
        <end position="475"/>
    </location>
</feature>
<accession>A0ABS6YNF5</accession>
<evidence type="ECO:0000313" key="7">
    <source>
        <dbReference type="EMBL" id="MBW5422950.1"/>
    </source>
</evidence>
<reference evidence="7 8" key="1">
    <citation type="submission" date="2019-11" db="EMBL/GenBank/DDBJ databases">
        <authorList>
            <person name="Ay H."/>
        </authorList>
    </citation>
    <scope>NUCLEOTIDE SEQUENCE [LARGE SCALE GENOMIC DNA]</scope>
    <source>
        <strain evidence="7 8">BG9H</strain>
    </source>
</reference>
<comment type="caution">
    <text evidence="7">The sequence shown here is derived from an EMBL/GenBank/DDBJ whole genome shotgun (WGS) entry which is preliminary data.</text>
</comment>
<evidence type="ECO:0000259" key="5">
    <source>
        <dbReference type="Pfam" id="PF00725"/>
    </source>
</evidence>
<evidence type="ECO:0000256" key="1">
    <source>
        <dbReference type="ARBA" id="ARBA00005086"/>
    </source>
</evidence>
<dbReference type="InterPro" id="IPR006176">
    <property type="entry name" value="3-OHacyl-CoA_DH_NAD-bd"/>
</dbReference>
<dbReference type="Gene3D" id="3.40.50.720">
    <property type="entry name" value="NAD(P)-binding Rossmann-like Domain"/>
    <property type="match status" value="1"/>
</dbReference>
<evidence type="ECO:0000256" key="4">
    <source>
        <dbReference type="SAM" id="MobiDB-lite"/>
    </source>
</evidence>
<feature type="domain" description="3-hydroxyacyl-CoA dehydrogenase C-terminal" evidence="5">
    <location>
        <begin position="361"/>
        <end position="455"/>
    </location>
</feature>
<sequence>MRPDWAGRSSEERFFRCERHSMPKARPFVRTALHGWGIRQRTDYITLRVSELVPNALLHGVPSGRGFRILAHRDGDVIRGEMHDSGGGWPRPGTRGDDDAESGRGLLLVAALPTSGRCGVAQVCAVRAILALPEAQRAQSRGGMRFQGGGEKRRNATSQDLAVARYGYGRCLRMGQLTGVAGAGVMGGGIALAAALAGSPVLVWSRRETTLRSCIDKCKKDLGRAVEKGWIDEVSADEAVARMQPVVDVSELAAADLVIESVAEDLSVKKKVLTELDRVCDENTILSTNTSSISIDVLAGATRRPQNFLGTHFIYPAPICPLVEVLTGTETSEETVSRVRTRFEGWGKRCLIVEDGVSGPVVNRLFGVLAAEAMRLHESGAASADDIDAICELGFGHATGPLKSLDAVGLDVALASLENAYERTGRAVFKPPEILAHMVSEGLLGRKSRKGFYEYPSTRERRADRGDRETHEHAR</sequence>
<dbReference type="CDD" id="cd16936">
    <property type="entry name" value="HATPase_RsbW-like"/>
    <property type="match status" value="1"/>
</dbReference>
<dbReference type="InterPro" id="IPR008927">
    <property type="entry name" value="6-PGluconate_DH-like_C_sf"/>
</dbReference>
<feature type="domain" description="3-hydroxyacyl-CoA dehydrogenase NAD binding" evidence="6">
    <location>
        <begin position="179"/>
        <end position="355"/>
    </location>
</feature>
<dbReference type="InterPro" id="IPR036890">
    <property type="entry name" value="HATPase_C_sf"/>
</dbReference>
<comment type="similarity">
    <text evidence="2">Belongs to the 3-hydroxyacyl-CoA dehydrogenase family.</text>
</comment>
<evidence type="ECO:0008006" key="9">
    <source>
        <dbReference type="Google" id="ProtNLM"/>
    </source>
</evidence>
<dbReference type="SUPFAM" id="SSF48179">
    <property type="entry name" value="6-phosphogluconate dehydrogenase C-terminal domain-like"/>
    <property type="match status" value="1"/>
</dbReference>
<keyword evidence="8" id="KW-1185">Reference proteome</keyword>
<dbReference type="PANTHER" id="PTHR48075">
    <property type="entry name" value="3-HYDROXYACYL-COA DEHYDROGENASE FAMILY PROTEIN"/>
    <property type="match status" value="1"/>
</dbReference>
<protein>
    <recommendedName>
        <fullName evidence="9">3-hydroxyacyl-CoA dehydrogenase family protein</fullName>
    </recommendedName>
</protein>
<dbReference type="Gene3D" id="3.30.565.10">
    <property type="entry name" value="Histidine kinase-like ATPase, C-terminal domain"/>
    <property type="match status" value="1"/>
</dbReference>
<dbReference type="SUPFAM" id="SSF51735">
    <property type="entry name" value="NAD(P)-binding Rossmann-fold domains"/>
    <property type="match status" value="1"/>
</dbReference>
<evidence type="ECO:0000256" key="3">
    <source>
        <dbReference type="ARBA" id="ARBA00023002"/>
    </source>
</evidence>
<dbReference type="InterPro" id="IPR006108">
    <property type="entry name" value="3HC_DH_C"/>
</dbReference>
<keyword evidence="3" id="KW-0560">Oxidoreductase</keyword>
<dbReference type="SUPFAM" id="SSF55874">
    <property type="entry name" value="ATPase domain of HSP90 chaperone/DNA topoisomerase II/histidine kinase"/>
    <property type="match status" value="1"/>
</dbReference>
<feature type="region of interest" description="Disordered" evidence="4">
    <location>
        <begin position="455"/>
        <end position="475"/>
    </location>
</feature>
<dbReference type="PANTHER" id="PTHR48075:SF5">
    <property type="entry name" value="3-HYDROXYBUTYRYL-COA DEHYDROGENASE"/>
    <property type="match status" value="1"/>
</dbReference>
<dbReference type="EMBL" id="WMBF01000147">
    <property type="protein sequence ID" value="MBW5422950.1"/>
    <property type="molecule type" value="Genomic_DNA"/>
</dbReference>